<sequence>MELNYTLLTYVWQKTAIIFRISNNKFDNVDKGSHRYIAVARAIEIYLRKKDIMVGAAYGFEW</sequence>
<name>A0A0A2XVC3_9PAST</name>
<dbReference type="EMBL" id="JPXX01000031">
    <property type="protein sequence ID" value="KGQ36361.1"/>
    <property type="molecule type" value="Genomic_DNA"/>
</dbReference>
<organism evidence="1 2">
    <name type="scientific">Gallibacterium genomosp. 1</name>
    <dbReference type="NCBI Taxonomy" id="155515"/>
    <lineage>
        <taxon>Bacteria</taxon>
        <taxon>Pseudomonadati</taxon>
        <taxon>Pseudomonadota</taxon>
        <taxon>Gammaproteobacteria</taxon>
        <taxon>Pasteurellales</taxon>
        <taxon>Pasteurellaceae</taxon>
        <taxon>Gallibacterium</taxon>
    </lineage>
</organism>
<protein>
    <submittedName>
        <fullName evidence="1">Uncharacterized protein</fullName>
    </submittedName>
</protein>
<dbReference type="STRING" id="155515.JP36_10370"/>
<evidence type="ECO:0000313" key="1">
    <source>
        <dbReference type="EMBL" id="KGQ36361.1"/>
    </source>
</evidence>
<dbReference type="AlphaFoldDB" id="A0A0A2XVC3"/>
<reference evidence="1 2" key="1">
    <citation type="submission" date="2014-08" db="EMBL/GenBank/DDBJ databases">
        <title>Chaperone-usher fimbriae in a diverse selection of Gallibacterium genomes.</title>
        <authorList>
            <person name="Kudirkiene E."/>
            <person name="Bager R.J."/>
            <person name="Johnson T.J."/>
            <person name="Bojesen A.M."/>
        </authorList>
    </citation>
    <scope>NUCLEOTIDE SEQUENCE [LARGE SCALE GENOMIC DNA]</scope>
    <source>
        <strain evidence="1 2">CCM5974</strain>
    </source>
</reference>
<accession>A0A0A2XVC3</accession>
<comment type="caution">
    <text evidence="1">The sequence shown here is derived from an EMBL/GenBank/DDBJ whole genome shotgun (WGS) entry which is preliminary data.</text>
</comment>
<gene>
    <name evidence="1" type="ORF">JP36_10370</name>
</gene>
<dbReference type="Proteomes" id="UP000030539">
    <property type="component" value="Unassembled WGS sequence"/>
</dbReference>
<evidence type="ECO:0000313" key="2">
    <source>
        <dbReference type="Proteomes" id="UP000030539"/>
    </source>
</evidence>
<proteinExistence type="predicted"/>